<dbReference type="AlphaFoldDB" id="A0A433T0M6"/>
<evidence type="ECO:0000313" key="2">
    <source>
        <dbReference type="EMBL" id="RUS75106.1"/>
    </source>
</evidence>
<dbReference type="EMBL" id="RQTK01000771">
    <property type="protein sequence ID" value="RUS75106.1"/>
    <property type="molecule type" value="Genomic_DNA"/>
</dbReference>
<gene>
    <name evidence="2" type="ORF">EGW08_017137</name>
</gene>
<evidence type="ECO:0000256" key="1">
    <source>
        <dbReference type="SAM" id="MobiDB-lite"/>
    </source>
</evidence>
<reference evidence="2 3" key="1">
    <citation type="submission" date="2019-01" db="EMBL/GenBank/DDBJ databases">
        <title>A draft genome assembly of the solar-powered sea slug Elysia chlorotica.</title>
        <authorList>
            <person name="Cai H."/>
            <person name="Li Q."/>
            <person name="Fang X."/>
            <person name="Li J."/>
            <person name="Curtis N.E."/>
            <person name="Altenburger A."/>
            <person name="Shibata T."/>
            <person name="Feng M."/>
            <person name="Maeda T."/>
            <person name="Schwartz J.A."/>
            <person name="Shigenobu S."/>
            <person name="Lundholm N."/>
            <person name="Nishiyama T."/>
            <person name="Yang H."/>
            <person name="Hasebe M."/>
            <person name="Li S."/>
            <person name="Pierce S.K."/>
            <person name="Wang J."/>
        </authorList>
    </citation>
    <scope>NUCLEOTIDE SEQUENCE [LARGE SCALE GENOMIC DNA]</scope>
    <source>
        <strain evidence="2">EC2010</strain>
        <tissue evidence="2">Whole organism of an adult</tissue>
    </source>
</reference>
<comment type="caution">
    <text evidence="2">The sequence shown here is derived from an EMBL/GenBank/DDBJ whole genome shotgun (WGS) entry which is preliminary data.</text>
</comment>
<dbReference type="OrthoDB" id="10545387at2759"/>
<evidence type="ECO:0000313" key="3">
    <source>
        <dbReference type="Proteomes" id="UP000271974"/>
    </source>
</evidence>
<feature type="region of interest" description="Disordered" evidence="1">
    <location>
        <begin position="1"/>
        <end position="22"/>
    </location>
</feature>
<protein>
    <submittedName>
        <fullName evidence="2">Uncharacterized protein</fullName>
    </submittedName>
</protein>
<proteinExistence type="predicted"/>
<sequence length="215" mass="23826">MEPNGPSSIEKPKSLITNNHGKTTLALPPEGVTFRIDSIRQLARAAGRKFVCSLPFYVTGSEVLIVRLKIWFSVSMELQACLLVTRETPGSRSNICDDAVPGKLYLPLRTSGKIFHSARGVFCEVWDIEIKLRHWTCSSMDGPADIDSDLEESLPLDMNLRTMPYAEGAKVSEINGSSSEMGHLTSCSVTTLEELMLNGFVSDNTLIMKWDVRIM</sequence>
<dbReference type="Proteomes" id="UP000271974">
    <property type="component" value="Unassembled WGS sequence"/>
</dbReference>
<accession>A0A433T0M6</accession>
<organism evidence="2 3">
    <name type="scientific">Elysia chlorotica</name>
    <name type="common">Eastern emerald elysia</name>
    <name type="synonym">Sea slug</name>
    <dbReference type="NCBI Taxonomy" id="188477"/>
    <lineage>
        <taxon>Eukaryota</taxon>
        <taxon>Metazoa</taxon>
        <taxon>Spiralia</taxon>
        <taxon>Lophotrochozoa</taxon>
        <taxon>Mollusca</taxon>
        <taxon>Gastropoda</taxon>
        <taxon>Heterobranchia</taxon>
        <taxon>Euthyneura</taxon>
        <taxon>Panpulmonata</taxon>
        <taxon>Sacoglossa</taxon>
        <taxon>Placobranchoidea</taxon>
        <taxon>Plakobranchidae</taxon>
        <taxon>Elysia</taxon>
    </lineage>
</organism>
<name>A0A433T0M6_ELYCH</name>
<keyword evidence="3" id="KW-1185">Reference proteome</keyword>